<protein>
    <submittedName>
        <fullName evidence="10">Radical SAM superfamily enzyme YgiQ, UPF0313 family</fullName>
    </submittedName>
</protein>
<dbReference type="InterPro" id="IPR006158">
    <property type="entry name" value="Cobalamin-bd"/>
</dbReference>
<keyword evidence="2" id="KW-0489">Methyltransferase</keyword>
<dbReference type="SMART" id="SM00729">
    <property type="entry name" value="Elp3"/>
    <property type="match status" value="1"/>
</dbReference>
<dbReference type="InterPro" id="IPR034466">
    <property type="entry name" value="Methyltransferase_Class_B"/>
</dbReference>
<keyword evidence="7" id="KW-0411">Iron-sulfur</keyword>
<evidence type="ECO:0000256" key="7">
    <source>
        <dbReference type="ARBA" id="ARBA00023014"/>
    </source>
</evidence>
<dbReference type="PROSITE" id="PS51332">
    <property type="entry name" value="B12_BINDING"/>
    <property type="match status" value="1"/>
</dbReference>
<accession>A0A1I4FNH4</accession>
<keyword evidence="5" id="KW-0479">Metal-binding</keyword>
<evidence type="ECO:0000256" key="3">
    <source>
        <dbReference type="ARBA" id="ARBA00022679"/>
    </source>
</evidence>
<evidence type="ECO:0000259" key="8">
    <source>
        <dbReference type="PROSITE" id="PS51332"/>
    </source>
</evidence>
<dbReference type="PROSITE" id="PS51918">
    <property type="entry name" value="RADICAL_SAM"/>
    <property type="match status" value="1"/>
</dbReference>
<dbReference type="EMBL" id="FOSK01000020">
    <property type="protein sequence ID" value="SFL18989.1"/>
    <property type="molecule type" value="Genomic_DNA"/>
</dbReference>
<dbReference type="Pfam" id="PF02310">
    <property type="entry name" value="B12-binding"/>
    <property type="match status" value="1"/>
</dbReference>
<dbReference type="InterPro" id="IPR023404">
    <property type="entry name" value="rSAM_horseshoe"/>
</dbReference>
<evidence type="ECO:0000256" key="1">
    <source>
        <dbReference type="ARBA" id="ARBA00001966"/>
    </source>
</evidence>
<dbReference type="Proteomes" id="UP000199598">
    <property type="component" value="Unassembled WGS sequence"/>
</dbReference>
<proteinExistence type="predicted"/>
<dbReference type="SUPFAM" id="SSF102114">
    <property type="entry name" value="Radical SAM enzymes"/>
    <property type="match status" value="1"/>
</dbReference>
<dbReference type="SFLD" id="SFLDS00029">
    <property type="entry name" value="Radical_SAM"/>
    <property type="match status" value="1"/>
</dbReference>
<evidence type="ECO:0000256" key="4">
    <source>
        <dbReference type="ARBA" id="ARBA00022691"/>
    </source>
</evidence>
<evidence type="ECO:0000256" key="6">
    <source>
        <dbReference type="ARBA" id="ARBA00023004"/>
    </source>
</evidence>
<name>A0A1I4FNH4_9HYPH</name>
<keyword evidence="4" id="KW-0949">S-adenosyl-L-methionine</keyword>
<feature type="domain" description="B12-binding" evidence="8">
    <location>
        <begin position="13"/>
        <end position="153"/>
    </location>
</feature>
<sequence>MGQRDRVLFIQPPTSFSQTSPCLDDKQFGLGLLANAAWLEAHGFEVRGLHVPLALHYGFEEEDVKAFILKEDPIVIAIGLNWVHFSSGALEVACLVKALLPHVPVYVGGQHATMFAEEIASTNAPYVDGVIRGEAEHALLSICQQVARSGRVTEEVSGLVTSTGDGGAPQVLEEMDDLPVYRYSVLKPRSLRPDAGAISTTRGACPFKCAWCVEPVIGRLQGRRKLMFHSARRIVDQIAALMSEGITRFTIQDNFFVGGNVKLIELSEELMRRDIRPDHLNIFAHPESYGYEGYAALAACCELASVDFGVETGSYDVARINNRHLDHEEVVLSISEAVQAKVEPFTWWMAGLPGEDETALRDTEKLILETMKIGGIPRWVSPMILFPHTSIHEDPARFGVEPRFRDFEDYSKFSQATLAEAVLFSDTITHKSIGSSYEDICNASQRLRKFIAQNLHLVEEFYETSGMQPDLKSVESRILQSFF</sequence>
<evidence type="ECO:0000313" key="10">
    <source>
        <dbReference type="EMBL" id="SFL18989.1"/>
    </source>
</evidence>
<keyword evidence="3" id="KW-0808">Transferase</keyword>
<dbReference type="Gene3D" id="3.40.50.280">
    <property type="entry name" value="Cobalamin-binding domain"/>
    <property type="match status" value="1"/>
</dbReference>
<dbReference type="InterPro" id="IPR007197">
    <property type="entry name" value="rSAM"/>
</dbReference>
<comment type="caution">
    <text evidence="10">The sequence shown here is derived from an EMBL/GenBank/DDBJ whole genome shotgun (WGS) entry which is preliminary data.</text>
</comment>
<dbReference type="PANTHER" id="PTHR43409">
    <property type="entry name" value="ANAEROBIC MAGNESIUM-PROTOPORPHYRIN IX MONOMETHYL ESTER CYCLASE-RELATED"/>
    <property type="match status" value="1"/>
</dbReference>
<dbReference type="SFLD" id="SFLDG01082">
    <property type="entry name" value="B12-binding_domain_containing"/>
    <property type="match status" value="1"/>
</dbReference>
<reference evidence="10 11" key="1">
    <citation type="submission" date="2016-10" db="EMBL/GenBank/DDBJ databases">
        <authorList>
            <person name="Varghese N."/>
            <person name="Submissions S."/>
        </authorList>
    </citation>
    <scope>NUCLEOTIDE SEQUENCE [LARGE SCALE GENOMIC DNA]</scope>
    <source>
        <strain evidence="10 11">DSM 16392</strain>
    </source>
</reference>
<comment type="cofactor">
    <cofactor evidence="1">
        <name>[4Fe-4S] cluster</name>
        <dbReference type="ChEBI" id="CHEBI:49883"/>
    </cofactor>
</comment>
<dbReference type="SFLD" id="SFLDG01123">
    <property type="entry name" value="methyltransferase_(Class_B)"/>
    <property type="match status" value="1"/>
</dbReference>
<dbReference type="Pfam" id="PF04055">
    <property type="entry name" value="Radical_SAM"/>
    <property type="match status" value="1"/>
</dbReference>
<dbReference type="InterPro" id="IPR051198">
    <property type="entry name" value="BchE-like"/>
</dbReference>
<evidence type="ECO:0000259" key="9">
    <source>
        <dbReference type="PROSITE" id="PS51918"/>
    </source>
</evidence>
<dbReference type="RefSeq" id="WP_093524013.1">
    <property type="nucleotide sequence ID" value="NZ_FOSK01000020.1"/>
</dbReference>
<evidence type="ECO:0000313" key="11">
    <source>
        <dbReference type="Proteomes" id="UP000199598"/>
    </source>
</evidence>
<evidence type="ECO:0000256" key="5">
    <source>
        <dbReference type="ARBA" id="ARBA00022723"/>
    </source>
</evidence>
<dbReference type="InterPro" id="IPR006638">
    <property type="entry name" value="Elp3/MiaA/NifB-like_rSAM"/>
</dbReference>
<gene>
    <name evidence="10" type="ORF">SAMN04488518_12033</name>
</gene>
<feature type="domain" description="Radical SAM core" evidence="9">
    <location>
        <begin position="190"/>
        <end position="417"/>
    </location>
</feature>
<organism evidence="10 11">
    <name type="scientific">Pseudovibrio ascidiaceicola</name>
    <dbReference type="NCBI Taxonomy" id="285279"/>
    <lineage>
        <taxon>Bacteria</taxon>
        <taxon>Pseudomonadati</taxon>
        <taxon>Pseudomonadota</taxon>
        <taxon>Alphaproteobacteria</taxon>
        <taxon>Hyphomicrobiales</taxon>
        <taxon>Stappiaceae</taxon>
        <taxon>Pseudovibrio</taxon>
    </lineage>
</organism>
<evidence type="ECO:0000256" key="2">
    <source>
        <dbReference type="ARBA" id="ARBA00022603"/>
    </source>
</evidence>
<dbReference type="Gene3D" id="3.80.30.20">
    <property type="entry name" value="tm_1862 like domain"/>
    <property type="match status" value="1"/>
</dbReference>
<keyword evidence="6" id="KW-0408">Iron</keyword>
<dbReference type="CDD" id="cd02068">
    <property type="entry name" value="radical_SAM_B12_BD"/>
    <property type="match status" value="1"/>
</dbReference>
<keyword evidence="11" id="KW-1185">Reference proteome</keyword>
<dbReference type="InterPro" id="IPR058240">
    <property type="entry name" value="rSAM_sf"/>
</dbReference>
<dbReference type="PANTHER" id="PTHR43409:SF7">
    <property type="entry name" value="BLL1977 PROTEIN"/>
    <property type="match status" value="1"/>
</dbReference>